<proteinExistence type="predicted"/>
<evidence type="ECO:0000313" key="2">
    <source>
        <dbReference type="EMBL" id="GGQ25253.1"/>
    </source>
</evidence>
<sequence length="65" mass="6824">MSVTEFFEKEKGHLPLVVLQVLQHLGHANAEFSPSVSGTETGRLQKEGVLGGHNPIVPADSSGTG</sequence>
<protein>
    <submittedName>
        <fullName evidence="2">Uncharacterized protein</fullName>
    </submittedName>
</protein>
<keyword evidence="3" id="KW-1185">Reference proteome</keyword>
<organism evidence="2 3">
    <name type="scientific">Streptosporangium pseudovulgare</name>
    <dbReference type="NCBI Taxonomy" id="35765"/>
    <lineage>
        <taxon>Bacteria</taxon>
        <taxon>Bacillati</taxon>
        <taxon>Actinomycetota</taxon>
        <taxon>Actinomycetes</taxon>
        <taxon>Streptosporangiales</taxon>
        <taxon>Streptosporangiaceae</taxon>
        <taxon>Streptosporangium</taxon>
    </lineage>
</organism>
<feature type="region of interest" description="Disordered" evidence="1">
    <location>
        <begin position="45"/>
        <end position="65"/>
    </location>
</feature>
<comment type="caution">
    <text evidence="2">The sequence shown here is derived from an EMBL/GenBank/DDBJ whole genome shotgun (WGS) entry which is preliminary data.</text>
</comment>
<evidence type="ECO:0000256" key="1">
    <source>
        <dbReference type="SAM" id="MobiDB-lite"/>
    </source>
</evidence>
<gene>
    <name evidence="2" type="ORF">GCM10010140_64470</name>
</gene>
<accession>A0ABQ2RGZ7</accession>
<dbReference type="EMBL" id="BMQJ01000020">
    <property type="protein sequence ID" value="GGQ25253.1"/>
    <property type="molecule type" value="Genomic_DNA"/>
</dbReference>
<reference evidence="3" key="1">
    <citation type="journal article" date="2019" name="Int. J. Syst. Evol. Microbiol.">
        <title>The Global Catalogue of Microorganisms (GCM) 10K type strain sequencing project: providing services to taxonomists for standard genome sequencing and annotation.</title>
        <authorList>
            <consortium name="The Broad Institute Genomics Platform"/>
            <consortium name="The Broad Institute Genome Sequencing Center for Infectious Disease"/>
            <person name="Wu L."/>
            <person name="Ma J."/>
        </authorList>
    </citation>
    <scope>NUCLEOTIDE SEQUENCE [LARGE SCALE GENOMIC DNA]</scope>
    <source>
        <strain evidence="3">JCM 3115</strain>
    </source>
</reference>
<evidence type="ECO:0000313" key="3">
    <source>
        <dbReference type="Proteomes" id="UP000611554"/>
    </source>
</evidence>
<name>A0ABQ2RGZ7_9ACTN</name>
<dbReference type="Proteomes" id="UP000611554">
    <property type="component" value="Unassembled WGS sequence"/>
</dbReference>